<dbReference type="AlphaFoldDB" id="A0A151A8B4"/>
<keyword evidence="3 5" id="KW-0378">Hydrolase</keyword>
<dbReference type="GO" id="GO:0006508">
    <property type="term" value="P:proteolysis"/>
    <property type="evidence" value="ECO:0007669"/>
    <property type="project" value="UniProtKB-KW"/>
</dbReference>
<feature type="active site" description="Charge relay system" evidence="5">
    <location>
        <position position="411"/>
    </location>
</feature>
<dbReference type="PATRIC" id="fig|1008153.3.peg.4145"/>
<name>A0A151A8B4_9EURY</name>
<dbReference type="OrthoDB" id="27270at2157"/>
<comment type="similarity">
    <text evidence="1 5 6">Belongs to the peptidase S8 family.</text>
</comment>
<keyword evidence="9" id="KW-1185">Reference proteome</keyword>
<dbReference type="InterPro" id="IPR050131">
    <property type="entry name" value="Peptidase_S8_subtilisin-like"/>
</dbReference>
<evidence type="ECO:0000256" key="6">
    <source>
        <dbReference type="RuleBase" id="RU003355"/>
    </source>
</evidence>
<dbReference type="Proteomes" id="UP000075321">
    <property type="component" value="Unassembled WGS sequence"/>
</dbReference>
<dbReference type="EMBL" id="LTAZ01000017">
    <property type="protein sequence ID" value="KYH23800.1"/>
    <property type="molecule type" value="Genomic_DNA"/>
</dbReference>
<evidence type="ECO:0000256" key="4">
    <source>
        <dbReference type="ARBA" id="ARBA00022825"/>
    </source>
</evidence>
<dbReference type="InterPro" id="IPR023827">
    <property type="entry name" value="Peptidase_S8_Asp-AS"/>
</dbReference>
<sequence length="504" mass="53392">MSQSNRHRTTTNRRRFLQLLGGAGAGSVLVGQDAAAINTLTDPIDDGLDTTTESLQETLIVFENNADIKVLDTFNLTDGYYGFDVLPIAFTRLTGPEITTVAELDPVIKIAPNRELEYFNDESRATSQVSEVQAGDGVDGYTGENVHSVVIDSGIDGAHPDLHENLISNWRWVGDPLSDDGESTLWIDAGEANTDDNGHGTHCSGTVCGDGAKSDGEFRGMAPDASLTVYAAGLGLFLLKVVAAYDHMIARKHEGKTTVQVVSNSYGASESADFDPDDPGNVATWYAYEAGILPVFSAGNDGPGLNTLNYFVRAPHVLGVAANHTDYSVGEFSSRGRSKSYDGATNYDRGEAFENLAAYYSGEDPEGPVGIYRNGIGAKGADVLSTLNPAHPLQATGDDTETFYGLLSGTSMSCPAIAGCAVLFINAFHETHGSDPAPIDVLNTLESEAELGLIDDVDTPEGAAVYSAENIGTGFINALEAVKRAEDSQIAQFDEVHVAESKGE</sequence>
<gene>
    <name evidence="8" type="ORF">HAPAU_38790</name>
</gene>
<dbReference type="InterPro" id="IPR022398">
    <property type="entry name" value="Peptidase_S8_His-AS"/>
</dbReference>
<dbReference type="PRINTS" id="PR00723">
    <property type="entry name" value="SUBTILISIN"/>
</dbReference>
<protein>
    <submittedName>
        <fullName evidence="8">Tk-subtilisin</fullName>
        <ecNumber evidence="8">3.4.21.-</ecNumber>
    </submittedName>
</protein>
<evidence type="ECO:0000256" key="3">
    <source>
        <dbReference type="ARBA" id="ARBA00022801"/>
    </source>
</evidence>
<dbReference type="Gene3D" id="3.40.50.200">
    <property type="entry name" value="Peptidase S8/S53 domain"/>
    <property type="match status" value="1"/>
</dbReference>
<evidence type="ECO:0000313" key="9">
    <source>
        <dbReference type="Proteomes" id="UP000075321"/>
    </source>
</evidence>
<dbReference type="SUPFAM" id="SSF52743">
    <property type="entry name" value="Subtilisin-like"/>
    <property type="match status" value="1"/>
</dbReference>
<keyword evidence="4 5" id="KW-0720">Serine protease</keyword>
<dbReference type="InterPro" id="IPR006311">
    <property type="entry name" value="TAT_signal"/>
</dbReference>
<keyword evidence="2 5" id="KW-0645">Protease</keyword>
<feature type="domain" description="Peptidase S8/S53" evidence="7">
    <location>
        <begin position="150"/>
        <end position="430"/>
    </location>
</feature>
<dbReference type="PANTHER" id="PTHR43806:SF11">
    <property type="entry name" value="CEREVISIN-RELATED"/>
    <property type="match status" value="1"/>
</dbReference>
<dbReference type="PROSITE" id="PS00136">
    <property type="entry name" value="SUBTILASE_ASP"/>
    <property type="match status" value="1"/>
</dbReference>
<dbReference type="PROSITE" id="PS00138">
    <property type="entry name" value="SUBTILASE_SER"/>
    <property type="match status" value="1"/>
</dbReference>
<evidence type="ECO:0000313" key="8">
    <source>
        <dbReference type="EMBL" id="KYH23800.1"/>
    </source>
</evidence>
<proteinExistence type="inferred from homology"/>
<evidence type="ECO:0000259" key="7">
    <source>
        <dbReference type="Pfam" id="PF00082"/>
    </source>
</evidence>
<dbReference type="InterPro" id="IPR000209">
    <property type="entry name" value="Peptidase_S8/S53_dom"/>
</dbReference>
<dbReference type="RefSeq" id="WP_066385496.1">
    <property type="nucleotide sequence ID" value="NZ_LTAZ01000017.1"/>
</dbReference>
<dbReference type="GO" id="GO:0004252">
    <property type="term" value="F:serine-type endopeptidase activity"/>
    <property type="evidence" value="ECO:0007669"/>
    <property type="project" value="UniProtKB-UniRule"/>
</dbReference>
<comment type="caution">
    <text evidence="8">The sequence shown here is derived from an EMBL/GenBank/DDBJ whole genome shotgun (WGS) entry which is preliminary data.</text>
</comment>
<evidence type="ECO:0000256" key="2">
    <source>
        <dbReference type="ARBA" id="ARBA00022670"/>
    </source>
</evidence>
<dbReference type="PROSITE" id="PS51318">
    <property type="entry name" value="TAT"/>
    <property type="match status" value="1"/>
</dbReference>
<dbReference type="InterPro" id="IPR036852">
    <property type="entry name" value="Peptidase_S8/S53_dom_sf"/>
</dbReference>
<evidence type="ECO:0000256" key="5">
    <source>
        <dbReference type="PROSITE-ProRule" id="PRU01240"/>
    </source>
</evidence>
<dbReference type="Pfam" id="PF00082">
    <property type="entry name" value="Peptidase_S8"/>
    <property type="match status" value="1"/>
</dbReference>
<dbReference type="PROSITE" id="PS00137">
    <property type="entry name" value="SUBTILASE_HIS"/>
    <property type="match status" value="1"/>
</dbReference>
<dbReference type="EC" id="3.4.21.-" evidence="8"/>
<dbReference type="PROSITE" id="PS51892">
    <property type="entry name" value="SUBTILASE"/>
    <property type="match status" value="1"/>
</dbReference>
<evidence type="ECO:0000256" key="1">
    <source>
        <dbReference type="ARBA" id="ARBA00011073"/>
    </source>
</evidence>
<dbReference type="InterPro" id="IPR015500">
    <property type="entry name" value="Peptidase_S8_subtilisin-rel"/>
</dbReference>
<feature type="active site" description="Charge relay system" evidence="5">
    <location>
        <position position="152"/>
    </location>
</feature>
<dbReference type="InterPro" id="IPR023828">
    <property type="entry name" value="Peptidase_S8_Ser-AS"/>
</dbReference>
<feature type="active site" description="Charge relay system" evidence="5">
    <location>
        <position position="199"/>
    </location>
</feature>
<dbReference type="PANTHER" id="PTHR43806">
    <property type="entry name" value="PEPTIDASE S8"/>
    <property type="match status" value="1"/>
</dbReference>
<accession>A0A151A8B4</accession>
<reference evidence="8 9" key="1">
    <citation type="submission" date="2016-02" db="EMBL/GenBank/DDBJ databases">
        <title>Genome sequence of Halalkalicoccus paucihalophilus DSM 24557.</title>
        <authorList>
            <person name="Poehlein A."/>
            <person name="Daniel R."/>
        </authorList>
    </citation>
    <scope>NUCLEOTIDE SEQUENCE [LARGE SCALE GENOMIC DNA]</scope>
    <source>
        <strain evidence="8 9">DSM 24557</strain>
    </source>
</reference>
<organism evidence="8 9">
    <name type="scientific">Halalkalicoccus paucihalophilus</name>
    <dbReference type="NCBI Taxonomy" id="1008153"/>
    <lineage>
        <taxon>Archaea</taxon>
        <taxon>Methanobacteriati</taxon>
        <taxon>Methanobacteriota</taxon>
        <taxon>Stenosarchaea group</taxon>
        <taxon>Halobacteria</taxon>
        <taxon>Halobacteriales</taxon>
        <taxon>Halococcaceae</taxon>
        <taxon>Halalkalicoccus</taxon>
    </lineage>
</organism>